<dbReference type="Gene3D" id="1.10.287.1260">
    <property type="match status" value="1"/>
</dbReference>
<reference evidence="10 11" key="1">
    <citation type="submission" date="2020-07" db="EMBL/GenBank/DDBJ databases">
        <title>Genomic Encyclopedia of Type Strains, Phase IV (KMG-V): Genome sequencing to study the core and pangenomes of soil and plant-associated prokaryotes.</title>
        <authorList>
            <person name="Whitman W."/>
        </authorList>
    </citation>
    <scope>NUCLEOTIDE SEQUENCE [LARGE SCALE GENOMIC DNA]</scope>
    <source>
        <strain evidence="10 11">S1</strain>
    </source>
</reference>
<keyword evidence="3" id="KW-1003">Cell membrane</keyword>
<dbReference type="SUPFAM" id="SSF82689">
    <property type="entry name" value="Mechanosensitive channel protein MscS (YggB), C-terminal domain"/>
    <property type="match status" value="1"/>
</dbReference>
<dbReference type="GO" id="GO:0005886">
    <property type="term" value="C:plasma membrane"/>
    <property type="evidence" value="ECO:0007669"/>
    <property type="project" value="UniProtKB-SubCell"/>
</dbReference>
<dbReference type="Pfam" id="PF00924">
    <property type="entry name" value="MS_channel_2nd"/>
    <property type="match status" value="1"/>
</dbReference>
<dbReference type="InterPro" id="IPR045275">
    <property type="entry name" value="MscS_archaea/bacteria_type"/>
</dbReference>
<dbReference type="SUPFAM" id="SSF50182">
    <property type="entry name" value="Sm-like ribonucleoproteins"/>
    <property type="match status" value="1"/>
</dbReference>
<gene>
    <name evidence="10" type="ORF">HNP89_001508</name>
</gene>
<feature type="transmembrane region" description="Helical" evidence="7">
    <location>
        <begin position="77"/>
        <end position="98"/>
    </location>
</feature>
<sequence length="263" mass="29440">MALIEPYFDTTLTLSTVQILKAFFIFSFGLLAVQLLKNILKKLTDRTNFPEIMETFVVDLFSILLYSYVILITLENLGLKTSSVLIGISAVIGLILGLGMQDTITNLMAGTWVSITRPIDKEELVNIATMTGKVLEVSIMSTRLITEDGLTITIPNKVVWGSPITNYSRLGIRRADLDIEISYKNDLNDVVEKTLELVKKEADVLKEPAPDVIVSKLTRFSINIQVRFWIKAENHDDLKAEIASKITKLYKNEKIEIAKGTSV</sequence>
<feature type="domain" description="Mechanosensitive ion channel MscS C-terminal" evidence="9">
    <location>
        <begin position="176"/>
        <end position="257"/>
    </location>
</feature>
<proteinExistence type="inferred from homology"/>
<comment type="subcellular location">
    <subcellularLocation>
        <location evidence="1">Cell membrane</location>
        <topology evidence="1">Multi-pass membrane protein</topology>
    </subcellularLocation>
</comment>
<organism evidence="10 11">
    <name type="scientific">Methanococcus maripaludis</name>
    <name type="common">Methanococcus deltae</name>
    <dbReference type="NCBI Taxonomy" id="39152"/>
    <lineage>
        <taxon>Archaea</taxon>
        <taxon>Methanobacteriati</taxon>
        <taxon>Methanobacteriota</taxon>
        <taxon>Methanomada group</taxon>
        <taxon>Methanococci</taxon>
        <taxon>Methanococcales</taxon>
        <taxon>Methanococcaceae</taxon>
        <taxon>Methanococcus</taxon>
    </lineage>
</organism>
<evidence type="ECO:0000256" key="7">
    <source>
        <dbReference type="SAM" id="Phobius"/>
    </source>
</evidence>
<dbReference type="Proteomes" id="UP000522365">
    <property type="component" value="Unassembled WGS sequence"/>
</dbReference>
<dbReference type="InterPro" id="IPR006685">
    <property type="entry name" value="MscS_channel_2nd"/>
</dbReference>
<dbReference type="InterPro" id="IPR023408">
    <property type="entry name" value="MscS_beta-dom_sf"/>
</dbReference>
<dbReference type="InterPro" id="IPR010920">
    <property type="entry name" value="LSM_dom_sf"/>
</dbReference>
<evidence type="ECO:0000313" key="11">
    <source>
        <dbReference type="Proteomes" id="UP000522365"/>
    </source>
</evidence>
<comment type="similarity">
    <text evidence="2">Belongs to the MscS (TC 1.A.23) family.</text>
</comment>
<evidence type="ECO:0000313" key="10">
    <source>
        <dbReference type="EMBL" id="MBA2853532.1"/>
    </source>
</evidence>
<comment type="caution">
    <text evidence="10">The sequence shown here is derived from an EMBL/GenBank/DDBJ whole genome shotgun (WGS) entry which is preliminary data.</text>
</comment>
<dbReference type="Gene3D" id="2.30.30.60">
    <property type="match status" value="1"/>
</dbReference>
<feature type="domain" description="Mechanosensitive ion channel MscS" evidence="8">
    <location>
        <begin position="102"/>
        <end position="169"/>
    </location>
</feature>
<dbReference type="GO" id="GO:0008381">
    <property type="term" value="F:mechanosensitive monoatomic ion channel activity"/>
    <property type="evidence" value="ECO:0007669"/>
    <property type="project" value="InterPro"/>
</dbReference>
<dbReference type="InterPro" id="IPR011066">
    <property type="entry name" value="MscS_channel_C_sf"/>
</dbReference>
<evidence type="ECO:0000256" key="1">
    <source>
        <dbReference type="ARBA" id="ARBA00004651"/>
    </source>
</evidence>
<feature type="transmembrane region" description="Helical" evidence="7">
    <location>
        <begin position="52"/>
        <end position="71"/>
    </location>
</feature>
<protein>
    <submittedName>
        <fullName evidence="10">Small-conductance mechanosensitive channel</fullName>
    </submittedName>
</protein>
<dbReference type="RefSeq" id="WP_181504514.1">
    <property type="nucleotide sequence ID" value="NZ_JACDUK010000003.1"/>
</dbReference>
<dbReference type="InterPro" id="IPR011014">
    <property type="entry name" value="MscS_channel_TM-2"/>
</dbReference>
<evidence type="ECO:0000256" key="5">
    <source>
        <dbReference type="ARBA" id="ARBA00022989"/>
    </source>
</evidence>
<keyword evidence="5 7" id="KW-1133">Transmembrane helix</keyword>
<keyword evidence="6 7" id="KW-0472">Membrane</keyword>
<evidence type="ECO:0000259" key="9">
    <source>
        <dbReference type="Pfam" id="PF21082"/>
    </source>
</evidence>
<dbReference type="AlphaFoldDB" id="A0A7J9P0P6"/>
<dbReference type="InterPro" id="IPR049278">
    <property type="entry name" value="MS_channel_C"/>
</dbReference>
<dbReference type="Pfam" id="PF21082">
    <property type="entry name" value="MS_channel_3rd"/>
    <property type="match status" value="1"/>
</dbReference>
<evidence type="ECO:0000256" key="2">
    <source>
        <dbReference type="ARBA" id="ARBA00008017"/>
    </source>
</evidence>
<accession>A0A7J9P0P6</accession>
<evidence type="ECO:0000256" key="3">
    <source>
        <dbReference type="ARBA" id="ARBA00022475"/>
    </source>
</evidence>
<dbReference type="PANTHER" id="PTHR30221:SF19">
    <property type="entry name" value="SMALL-CONDUCTANCE MECHANOSENSITIVE CHANNEL"/>
    <property type="match status" value="1"/>
</dbReference>
<dbReference type="SUPFAM" id="SSF82861">
    <property type="entry name" value="Mechanosensitive channel protein MscS (YggB), transmembrane region"/>
    <property type="match status" value="1"/>
</dbReference>
<keyword evidence="4 7" id="KW-0812">Transmembrane</keyword>
<dbReference type="Gene3D" id="3.30.70.100">
    <property type="match status" value="1"/>
</dbReference>
<feature type="transmembrane region" description="Helical" evidence="7">
    <location>
        <begin position="20"/>
        <end position="40"/>
    </location>
</feature>
<name>A0A7J9P0P6_METMI</name>
<dbReference type="EMBL" id="JACDUK010000003">
    <property type="protein sequence ID" value="MBA2853532.1"/>
    <property type="molecule type" value="Genomic_DNA"/>
</dbReference>
<evidence type="ECO:0000259" key="8">
    <source>
        <dbReference type="Pfam" id="PF00924"/>
    </source>
</evidence>
<evidence type="ECO:0000256" key="4">
    <source>
        <dbReference type="ARBA" id="ARBA00022692"/>
    </source>
</evidence>
<evidence type="ECO:0000256" key="6">
    <source>
        <dbReference type="ARBA" id="ARBA00023136"/>
    </source>
</evidence>
<dbReference type="PANTHER" id="PTHR30221">
    <property type="entry name" value="SMALL-CONDUCTANCE MECHANOSENSITIVE CHANNEL"/>
    <property type="match status" value="1"/>
</dbReference>